<dbReference type="RefSeq" id="WP_314518268.1">
    <property type="nucleotide sequence ID" value="NZ_JASJOU010000018.1"/>
</dbReference>
<accession>A0AAE3RDA6</accession>
<name>A0AAE3RDA6_9BACT</name>
<dbReference type="EMBL" id="JASJOU010000018">
    <property type="protein sequence ID" value="MDJ1505822.1"/>
    <property type="molecule type" value="Genomic_DNA"/>
</dbReference>
<comment type="caution">
    <text evidence="1">The sequence shown here is derived from an EMBL/GenBank/DDBJ whole genome shotgun (WGS) entry which is preliminary data.</text>
</comment>
<sequence>MALLFLNAVRPSAALGLSPIQKQQVASFRKEVIPLLSVFQFSGLT</sequence>
<proteinExistence type="predicted"/>
<evidence type="ECO:0000313" key="1">
    <source>
        <dbReference type="EMBL" id="MDJ1505822.1"/>
    </source>
</evidence>
<reference evidence="1" key="1">
    <citation type="submission" date="2023-05" db="EMBL/GenBank/DDBJ databases">
        <authorList>
            <person name="Zhang X."/>
        </authorList>
    </citation>
    <scope>NUCLEOTIDE SEQUENCE</scope>
    <source>
        <strain evidence="1">BD1B2-1</strain>
    </source>
</reference>
<dbReference type="Proteomes" id="UP001232063">
    <property type="component" value="Unassembled WGS sequence"/>
</dbReference>
<protein>
    <submittedName>
        <fullName evidence="1">Uncharacterized protein</fullName>
    </submittedName>
</protein>
<gene>
    <name evidence="1" type="ORF">QNI22_34515</name>
</gene>
<keyword evidence="2" id="KW-1185">Reference proteome</keyword>
<dbReference type="AlphaFoldDB" id="A0AAE3RDA6"/>
<evidence type="ECO:0000313" key="2">
    <source>
        <dbReference type="Proteomes" id="UP001232063"/>
    </source>
</evidence>
<organism evidence="1 2">
    <name type="scientific">Xanthocytophaga agilis</name>
    <dbReference type="NCBI Taxonomy" id="3048010"/>
    <lineage>
        <taxon>Bacteria</taxon>
        <taxon>Pseudomonadati</taxon>
        <taxon>Bacteroidota</taxon>
        <taxon>Cytophagia</taxon>
        <taxon>Cytophagales</taxon>
        <taxon>Rhodocytophagaceae</taxon>
        <taxon>Xanthocytophaga</taxon>
    </lineage>
</organism>